<dbReference type="eggNOG" id="ENOG502SRGM">
    <property type="taxonomic scope" value="Eukaryota"/>
</dbReference>
<feature type="compositionally biased region" description="Basic and acidic residues" evidence="1">
    <location>
        <begin position="20"/>
        <end position="36"/>
    </location>
</feature>
<dbReference type="GeneID" id="19471664"/>
<dbReference type="Proteomes" id="UP000016922">
    <property type="component" value="Unassembled WGS sequence"/>
</dbReference>
<dbReference type="KEGG" id="glz:GLAREA_12624"/>
<dbReference type="EMBL" id="KE145362">
    <property type="protein sequence ID" value="EPE31321.1"/>
    <property type="molecule type" value="Genomic_DNA"/>
</dbReference>
<feature type="compositionally biased region" description="Low complexity" evidence="1">
    <location>
        <begin position="1"/>
        <end position="17"/>
    </location>
</feature>
<evidence type="ECO:0000313" key="2">
    <source>
        <dbReference type="EMBL" id="EPE31321.1"/>
    </source>
</evidence>
<reference evidence="2 3" key="1">
    <citation type="journal article" date="2013" name="BMC Genomics">
        <title>Genomics-driven discovery of the pneumocandin biosynthetic gene cluster in the fungus Glarea lozoyensis.</title>
        <authorList>
            <person name="Chen L."/>
            <person name="Yue Q."/>
            <person name="Zhang X."/>
            <person name="Xiang M."/>
            <person name="Wang C."/>
            <person name="Li S."/>
            <person name="Che Y."/>
            <person name="Ortiz-Lopez F.J."/>
            <person name="Bills G.F."/>
            <person name="Liu X."/>
            <person name="An Z."/>
        </authorList>
    </citation>
    <scope>NUCLEOTIDE SEQUENCE [LARGE SCALE GENOMIC DNA]</scope>
    <source>
        <strain evidence="3">ATCC 20868 / MF5171</strain>
    </source>
</reference>
<keyword evidence="3" id="KW-1185">Reference proteome</keyword>
<dbReference type="InterPro" id="IPR015947">
    <property type="entry name" value="PUA-like_sf"/>
</dbReference>
<dbReference type="HOGENOM" id="CLU_1835356_0_0_1"/>
<evidence type="ECO:0000256" key="1">
    <source>
        <dbReference type="SAM" id="MobiDB-lite"/>
    </source>
</evidence>
<accession>S3DH35</accession>
<dbReference type="OrthoDB" id="2149705at2759"/>
<dbReference type="AlphaFoldDB" id="S3DH35"/>
<proteinExistence type="predicted"/>
<organism evidence="2 3">
    <name type="scientific">Glarea lozoyensis (strain ATCC 20868 / MF5171)</name>
    <dbReference type="NCBI Taxonomy" id="1116229"/>
    <lineage>
        <taxon>Eukaryota</taxon>
        <taxon>Fungi</taxon>
        <taxon>Dikarya</taxon>
        <taxon>Ascomycota</taxon>
        <taxon>Pezizomycotina</taxon>
        <taxon>Leotiomycetes</taxon>
        <taxon>Helotiales</taxon>
        <taxon>Helotiaceae</taxon>
        <taxon>Glarea</taxon>
    </lineage>
</organism>
<protein>
    <submittedName>
        <fullName evidence="2">PUA</fullName>
    </submittedName>
</protein>
<feature type="region of interest" description="Disordered" evidence="1">
    <location>
        <begin position="1"/>
        <end position="37"/>
    </location>
</feature>
<dbReference type="RefSeq" id="XP_008081596.1">
    <property type="nucleotide sequence ID" value="XM_008083405.1"/>
</dbReference>
<gene>
    <name evidence="2" type="ORF">GLAREA_12624</name>
</gene>
<sequence length="140" mass="16302">MPLIDSVSNRPRSSRSQSPKRHEDQLKGDRVADRKTLRSARISTQADVILPMREPYMQQIVNGEKNYEFRKYRLKASVKRIWFYSTAPQSSIEYVCEILPAKTRNAGDLALEEDGLGNKEFNERHKDWEGYDFAYEVTSV</sequence>
<name>S3DH35_GLAL2</name>
<evidence type="ECO:0000313" key="3">
    <source>
        <dbReference type="Proteomes" id="UP000016922"/>
    </source>
</evidence>
<dbReference type="SUPFAM" id="SSF88697">
    <property type="entry name" value="PUA domain-like"/>
    <property type="match status" value="1"/>
</dbReference>